<name>A0A1J9QDE8_9EURO</name>
<dbReference type="Proteomes" id="UP000242791">
    <property type="component" value="Unassembled WGS sequence"/>
</dbReference>
<reference evidence="1 2" key="1">
    <citation type="submission" date="2015-08" db="EMBL/GenBank/DDBJ databases">
        <title>Emmonsia species relationships and genome sequence.</title>
        <authorList>
            <person name="Cuomo C.A."/>
            <person name="Schwartz I.S."/>
            <person name="Kenyon C."/>
            <person name="De Hoog G.S."/>
            <person name="Govender N.P."/>
            <person name="Botha A."/>
            <person name="Moreno L."/>
            <person name="De Vries M."/>
            <person name="Munoz J.F."/>
            <person name="Stielow J.B."/>
        </authorList>
    </citation>
    <scope>NUCLEOTIDE SEQUENCE [LARGE SCALE GENOMIC DNA]</scope>
    <source>
        <strain evidence="1 2">EI222</strain>
    </source>
</reference>
<gene>
    <name evidence="1" type="ORF">ACJ73_02509</name>
</gene>
<sequence length="367" mass="39878">MAAGPHTFVVADVFTAESPCSSVEDISPSVCLQTNIALSNSRYLGNQLAIVSVRNNALSKTRKQRIALEFGYVNTVFLHDSPQPGLPRKLEIFSETEERSFSGQAVLGTAHYIFQKLEGEDSISAGDWSDPTAAETQQKKQTPKTICRCTLQTKGGLIQAHYDPARQVAAIEIPHNVHIHARETTKDEVIAVQRQLLPHPEETAKMKGSYPIFSIAPGMTFTLVDFTSCPSLLSRLEPGYAPEPTLDAGWAVRVGEDAPSPFCGCVYFLQLQTDFTEEPYITRLRVRVIAAGLEEAASASGCSALAAYLALQKGGRNSRHAYAIEQGMDVGRTSQLCVEVRLNETGTGVSRVSLSAKATFVMEGKLL</sequence>
<dbReference type="GO" id="GO:0005737">
    <property type="term" value="C:cytoplasm"/>
    <property type="evidence" value="ECO:0007669"/>
    <property type="project" value="TreeGrafter"/>
</dbReference>
<dbReference type="VEuPathDB" id="FungiDB:ACJ73_02509"/>
<dbReference type="PANTHER" id="PTHR13774:SF32">
    <property type="entry name" value="ANTISENSE-ENHANCING SEQUENCE 1"/>
    <property type="match status" value="1"/>
</dbReference>
<accession>A0A1J9QDE8</accession>
<dbReference type="GO" id="GO:0016853">
    <property type="term" value="F:isomerase activity"/>
    <property type="evidence" value="ECO:0007669"/>
    <property type="project" value="TreeGrafter"/>
</dbReference>
<dbReference type="Gene3D" id="3.10.310.10">
    <property type="entry name" value="Diaminopimelate Epimerase, Chain A, domain 1"/>
    <property type="match status" value="2"/>
</dbReference>
<evidence type="ECO:0000313" key="2">
    <source>
        <dbReference type="Proteomes" id="UP000242791"/>
    </source>
</evidence>
<dbReference type="InterPro" id="IPR003719">
    <property type="entry name" value="Phenazine_PhzF-like"/>
</dbReference>
<protein>
    <submittedName>
        <fullName evidence="1">Uncharacterized protein</fullName>
    </submittedName>
</protein>
<proteinExistence type="predicted"/>
<keyword evidence="2" id="KW-1185">Reference proteome</keyword>
<comment type="caution">
    <text evidence="1">The sequence shown here is derived from an EMBL/GenBank/DDBJ whole genome shotgun (WGS) entry which is preliminary data.</text>
</comment>
<dbReference type="SUPFAM" id="SSF54506">
    <property type="entry name" value="Diaminopimelate epimerase-like"/>
    <property type="match status" value="1"/>
</dbReference>
<dbReference type="Pfam" id="PF02567">
    <property type="entry name" value="PhzC-PhzF"/>
    <property type="match status" value="1"/>
</dbReference>
<organism evidence="1 2">
    <name type="scientific">Blastomyces percursus</name>
    <dbReference type="NCBI Taxonomy" id="1658174"/>
    <lineage>
        <taxon>Eukaryota</taxon>
        <taxon>Fungi</taxon>
        <taxon>Dikarya</taxon>
        <taxon>Ascomycota</taxon>
        <taxon>Pezizomycotina</taxon>
        <taxon>Eurotiomycetes</taxon>
        <taxon>Eurotiomycetidae</taxon>
        <taxon>Onygenales</taxon>
        <taxon>Ajellomycetaceae</taxon>
        <taxon>Blastomyces</taxon>
    </lineage>
</organism>
<dbReference type="PANTHER" id="PTHR13774">
    <property type="entry name" value="PHENAZINE BIOSYNTHESIS PROTEIN"/>
    <property type="match status" value="1"/>
</dbReference>
<dbReference type="AlphaFoldDB" id="A0A1J9QDE8"/>
<evidence type="ECO:0000313" key="1">
    <source>
        <dbReference type="EMBL" id="OJD26122.1"/>
    </source>
</evidence>
<dbReference type="OrthoDB" id="75169at2759"/>
<dbReference type="STRING" id="1658174.A0A1J9QDE8"/>
<dbReference type="EMBL" id="LGTZ01000270">
    <property type="protein sequence ID" value="OJD26122.1"/>
    <property type="molecule type" value="Genomic_DNA"/>
</dbReference>